<dbReference type="InterPro" id="IPR014875">
    <property type="entry name" value="Mor_transcription_activator"/>
</dbReference>
<evidence type="ECO:0000313" key="3">
    <source>
        <dbReference type="Proteomes" id="UP000545074"/>
    </source>
</evidence>
<gene>
    <name evidence="2" type="ORF">H4C80_00510</name>
</gene>
<evidence type="ECO:0000313" key="2">
    <source>
        <dbReference type="EMBL" id="MBA6095630.1"/>
    </source>
</evidence>
<reference evidence="2 3" key="1">
    <citation type="submission" date="2020-07" db="EMBL/GenBank/DDBJ databases">
        <title>Diversity of carbapenemase encoding genes among Pseudomonas putida group clinical isolates in a tertiary Brazilian hospital.</title>
        <authorList>
            <person name="Alberto-Lei F."/>
            <person name="Nodari C.S."/>
            <person name="Streling A.P."/>
            <person name="Paulino J.T."/>
            <person name="Bessa-Neto F.O."/>
            <person name="Cayo R."/>
            <person name="Gales A.C."/>
        </authorList>
    </citation>
    <scope>NUCLEOTIDE SEQUENCE [LARGE SCALE GENOMIC DNA]</scope>
    <source>
        <strain evidence="2 3">12815</strain>
    </source>
</reference>
<dbReference type="AlphaFoldDB" id="A0A7W2KC09"/>
<name>A0A7W2KC09_9PSED</name>
<dbReference type="RefSeq" id="WP_182388694.1">
    <property type="nucleotide sequence ID" value="NZ_JACGCX010000001.1"/>
</dbReference>
<dbReference type="EMBL" id="JACGCX010000001">
    <property type="protein sequence ID" value="MBA6095630.1"/>
    <property type="molecule type" value="Genomic_DNA"/>
</dbReference>
<protein>
    <recommendedName>
        <fullName evidence="1">Mor transcription activator domain-containing protein</fullName>
    </recommendedName>
</protein>
<accession>A0A7W2KC09</accession>
<sequence>MQGKDTLPALSKNQGALTQTMIEMIEIIEHAIDREMERDASPAGLANASVIALCQVLGGTAVYLPRPTALKRLERDRLIFKAFREGVPMAETLKKHKICSQTYYSIIKAQRRSSRLLTSATGNEND</sequence>
<dbReference type="Proteomes" id="UP000545074">
    <property type="component" value="Unassembled WGS sequence"/>
</dbReference>
<dbReference type="SUPFAM" id="SSF46689">
    <property type="entry name" value="Homeodomain-like"/>
    <property type="match status" value="1"/>
</dbReference>
<comment type="caution">
    <text evidence="2">The sequence shown here is derived from an EMBL/GenBank/DDBJ whole genome shotgun (WGS) entry which is preliminary data.</text>
</comment>
<dbReference type="InterPro" id="IPR009057">
    <property type="entry name" value="Homeodomain-like_sf"/>
</dbReference>
<evidence type="ECO:0000259" key="1">
    <source>
        <dbReference type="Pfam" id="PF08765"/>
    </source>
</evidence>
<proteinExistence type="predicted"/>
<organism evidence="2 3">
    <name type="scientific">Pseudomonas juntendi</name>
    <dbReference type="NCBI Taxonomy" id="2666183"/>
    <lineage>
        <taxon>Bacteria</taxon>
        <taxon>Pseudomonadati</taxon>
        <taxon>Pseudomonadota</taxon>
        <taxon>Gammaproteobacteria</taxon>
        <taxon>Pseudomonadales</taxon>
        <taxon>Pseudomonadaceae</taxon>
        <taxon>Pseudomonas</taxon>
    </lineage>
</organism>
<feature type="domain" description="Mor transcription activator" evidence="1">
    <location>
        <begin position="19"/>
        <end position="114"/>
    </location>
</feature>
<dbReference type="Gene3D" id="1.10.10.60">
    <property type="entry name" value="Homeodomain-like"/>
    <property type="match status" value="1"/>
</dbReference>
<dbReference type="Pfam" id="PF08765">
    <property type="entry name" value="Mor"/>
    <property type="match status" value="1"/>
</dbReference>